<keyword evidence="3" id="KW-1185">Reference proteome</keyword>
<evidence type="ECO:0000313" key="3">
    <source>
        <dbReference type="Proteomes" id="UP000280834"/>
    </source>
</evidence>
<keyword evidence="1" id="KW-0812">Transmembrane</keyword>
<dbReference type="WBParaSite" id="BTMF_0001515701-mRNA-1">
    <property type="protein sequence ID" value="BTMF_0001515701-mRNA-1"/>
    <property type="gene ID" value="BTMF_0001515701"/>
</dbReference>
<protein>
    <submittedName>
        <fullName evidence="2 4">Uncharacterized protein</fullName>
    </submittedName>
</protein>
<accession>A0A0R3R567</accession>
<evidence type="ECO:0000256" key="1">
    <source>
        <dbReference type="SAM" id="Phobius"/>
    </source>
</evidence>
<name>A0A0R3R567_9BILA</name>
<dbReference type="AlphaFoldDB" id="A0A0R3R567"/>
<gene>
    <name evidence="2" type="ORF">BTMF_LOCUS13153</name>
</gene>
<evidence type="ECO:0000313" key="2">
    <source>
        <dbReference type="EMBL" id="VDO44924.1"/>
    </source>
</evidence>
<proteinExistence type="predicted"/>
<dbReference type="Proteomes" id="UP000280834">
    <property type="component" value="Unassembled WGS sequence"/>
</dbReference>
<reference evidence="4" key="1">
    <citation type="submission" date="2017-02" db="UniProtKB">
        <authorList>
            <consortium name="WormBaseParasite"/>
        </authorList>
    </citation>
    <scope>IDENTIFICATION</scope>
</reference>
<reference evidence="2 3" key="2">
    <citation type="submission" date="2018-11" db="EMBL/GenBank/DDBJ databases">
        <authorList>
            <consortium name="Pathogen Informatics"/>
        </authorList>
    </citation>
    <scope>NUCLEOTIDE SEQUENCE [LARGE SCALE GENOMIC DNA]</scope>
</reference>
<keyword evidence="1" id="KW-0472">Membrane</keyword>
<keyword evidence="1" id="KW-1133">Transmembrane helix</keyword>
<evidence type="ECO:0000313" key="4">
    <source>
        <dbReference type="WBParaSite" id="BTMF_0001515701-mRNA-1"/>
    </source>
</evidence>
<feature type="transmembrane region" description="Helical" evidence="1">
    <location>
        <begin position="12"/>
        <end position="31"/>
    </location>
</feature>
<organism evidence="4">
    <name type="scientific">Brugia timori</name>
    <dbReference type="NCBI Taxonomy" id="42155"/>
    <lineage>
        <taxon>Eukaryota</taxon>
        <taxon>Metazoa</taxon>
        <taxon>Ecdysozoa</taxon>
        <taxon>Nematoda</taxon>
        <taxon>Chromadorea</taxon>
        <taxon>Rhabditida</taxon>
        <taxon>Spirurina</taxon>
        <taxon>Spiruromorpha</taxon>
        <taxon>Filarioidea</taxon>
        <taxon>Onchocercidae</taxon>
        <taxon>Brugia</taxon>
    </lineage>
</organism>
<dbReference type="EMBL" id="UZAG01019812">
    <property type="protein sequence ID" value="VDO44924.1"/>
    <property type="molecule type" value="Genomic_DNA"/>
</dbReference>
<sequence>MLLRLLIFKTNSIQSIYCIYILQVIFVLRVFSSSSFLIL</sequence>